<dbReference type="PANTHER" id="PTHR10887">
    <property type="entry name" value="DNA2/NAM7 HELICASE FAMILY"/>
    <property type="match status" value="1"/>
</dbReference>
<keyword evidence="10" id="KW-0067">ATP-binding</keyword>
<keyword evidence="15" id="KW-1185">Reference proteome</keyword>
<gene>
    <name evidence="14" type="ORF">MRATA1EN1_LOCUS18463</name>
</gene>
<evidence type="ECO:0000256" key="1">
    <source>
        <dbReference type="ARBA" id="ARBA00004496"/>
    </source>
</evidence>
<dbReference type="SUPFAM" id="SSF52540">
    <property type="entry name" value="P-loop containing nucleoside triphosphate hydrolases"/>
    <property type="match status" value="1"/>
</dbReference>
<evidence type="ECO:0000256" key="11">
    <source>
        <dbReference type="PROSITE-ProRule" id="PRU01341"/>
    </source>
</evidence>
<dbReference type="InterPro" id="IPR041677">
    <property type="entry name" value="DNA2/NAM7_AAA_11"/>
</dbReference>
<dbReference type="InterPro" id="IPR018999">
    <property type="entry name" value="UPF1_CH/ZBD"/>
</dbReference>
<comment type="similarity">
    <text evidence="2">Belongs to the DNA2/NAM7 helicase family.</text>
</comment>
<dbReference type="Proteomes" id="UP001176941">
    <property type="component" value="Chromosome 3"/>
</dbReference>
<dbReference type="InterPro" id="IPR006935">
    <property type="entry name" value="Helicase/UvrB_N"/>
</dbReference>
<evidence type="ECO:0000313" key="14">
    <source>
        <dbReference type="EMBL" id="CAI9169501.1"/>
    </source>
</evidence>
<evidence type="ECO:0000256" key="5">
    <source>
        <dbReference type="ARBA" id="ARBA00022741"/>
    </source>
</evidence>
<keyword evidence="4 11" id="KW-0479">Metal-binding</keyword>
<keyword evidence="8" id="KW-0347">Helicase</keyword>
<evidence type="ECO:0000256" key="9">
    <source>
        <dbReference type="ARBA" id="ARBA00022833"/>
    </source>
</evidence>
<dbReference type="Gene3D" id="2.40.30.230">
    <property type="match status" value="1"/>
</dbReference>
<evidence type="ECO:0000256" key="4">
    <source>
        <dbReference type="ARBA" id="ARBA00022723"/>
    </source>
</evidence>
<feature type="region of interest" description="Disordered" evidence="12">
    <location>
        <begin position="39"/>
        <end position="71"/>
    </location>
</feature>
<dbReference type="Pfam" id="PF04851">
    <property type="entry name" value="ResIII"/>
    <property type="match status" value="1"/>
</dbReference>
<evidence type="ECO:0000256" key="10">
    <source>
        <dbReference type="ARBA" id="ARBA00022840"/>
    </source>
</evidence>
<feature type="compositionally biased region" description="Low complexity" evidence="12">
    <location>
        <begin position="1094"/>
        <end position="1107"/>
    </location>
</feature>
<evidence type="ECO:0000256" key="2">
    <source>
        <dbReference type="ARBA" id="ARBA00007913"/>
    </source>
</evidence>
<name>A0ABN8ZBC0_RANTA</name>
<dbReference type="CDD" id="cd21400">
    <property type="entry name" value="ZBD_UPF1-like"/>
    <property type="match status" value="1"/>
</dbReference>
<keyword evidence="7" id="KW-0378">Hydrolase</keyword>
<dbReference type="PROSITE" id="PS51997">
    <property type="entry name" value="UPF1_CH_RICH"/>
    <property type="match status" value="1"/>
</dbReference>
<dbReference type="PANTHER" id="PTHR10887:SF364">
    <property type="entry name" value="REGULATOR OF NONSENSE TRANSCRIPTS 1"/>
    <property type="match status" value="1"/>
</dbReference>
<evidence type="ECO:0000256" key="12">
    <source>
        <dbReference type="SAM" id="MobiDB-lite"/>
    </source>
</evidence>
<comment type="subcellular location">
    <subcellularLocation>
        <location evidence="1">Cytoplasm</location>
    </subcellularLocation>
</comment>
<feature type="region of interest" description="Disordered" evidence="12">
    <location>
        <begin position="1030"/>
        <end position="1079"/>
    </location>
</feature>
<dbReference type="Gene3D" id="3.40.50.300">
    <property type="entry name" value="P-loop containing nucleotide triphosphate hydrolases"/>
    <property type="match status" value="2"/>
</dbReference>
<dbReference type="InterPro" id="IPR040812">
    <property type="entry name" value="UPF1_1B_dom"/>
</dbReference>
<sequence length="1150" mass="126505">MSVEAYGPSSQTLTFLDTEEAELLGADTQGSEFEFTDFTLPSQTQTPPGGPGGGGAGAPVGAGPGAAAGQLDAQVSGPEGILQNGAVDDSVAKTSQLLAELNFEEDEEDTYYTKDLPVHACSYCGIHDPACVVYCNTSKKWFCNGRGNTSGSHIVNHLVRAKCKEVTLHKDGPLGETVLECYNCGCRNVFLLGFIPAKADSVVVLLCRQPCASQSSLKDINWDSSQWQPLIQDRCFLSWLVKIPSEQEQLRARQITAQQINKLEELWKENPSATLEDLEKPGVDEEPQHVLLRYEDAYQYQNIFGPLVKLEADYDKKLKESQTQDNITVRWDLGLNKKRIAYFTLPKTDSDMRLMQGDEICLRYKGDLAPLWKGIGHVIKVPDNYGDEIAIELRSSVGAPVEVTHNFQVDFVWKSTSFDRMQSALKTFAVDETSVSGYIYHKLLGHEVEDVIIKCQLPKRFTAQGLPDLNHSQVLTCPEVGGSRASGPVCSTAIRLAYTPNGHLYPKVYAVKTVLQRPLSLIQGPPGTGKTVTSATIVYHLARQGNGPVLVCAPSNIAVDQLTEKIHQTGLKVVRLCAKSREAIDSPVSFLALHNQIRNMDSMPELQKLQQLKDETGELSSADEKRYRALKRTAERELLMNADVICCTCVGAGDPRLAKMQFRSILIDESTQATEPECMVPVVLGAKQLILVGDHCQLGPVVMCKKAAKAGLSQSLFERLVVLGIRPIRLQVQYRMHPALSAFPSNIFYEGSLQNGVTAADRVKKGFDFQWPQPDKPMFFYVTQGQEEIASSGTSYLNRTEAANVEKITTKLLKAGAKPDQIGIITPYEGQRSYLVQYMQFSGSLHTKLYQEVEIASVDAFQGREKDFIILSCVRANEHQGIGFLNDPRRLNVALTRARYGVIIVGNPKALSKQPLWNHLLNYYKEQKVLVEGPLNNLRESLMQFSKPRKLVNTINPGARFMTTAMYDAREAIIPGSVYDRSSQGRPSNMYFQTHDQIGMISAGPSHVAAMNIPIPFNLVMPPMPPPGYFGQANGPAAGRGTPKGKTGRGGRQKNRFGLPGPSQTNLPNSQASQDVASQPFSQGALTQGYISMSQPSQMSQPGLSQPELSQDSYLGDEFKSQIDVALSQDSTYQGERAYQHGGVTGLSQY</sequence>
<feature type="region of interest" description="CC/SHH/C" evidence="11">
    <location>
        <begin position="135"/>
        <end position="163"/>
    </location>
</feature>
<dbReference type="InterPro" id="IPR047187">
    <property type="entry name" value="SF1_C_Upf1"/>
</dbReference>
<keyword evidence="3" id="KW-0963">Cytoplasm</keyword>
<evidence type="ECO:0000256" key="3">
    <source>
        <dbReference type="ARBA" id="ARBA00022490"/>
    </source>
</evidence>
<feature type="region of interest" description="Disordered" evidence="12">
    <location>
        <begin position="1094"/>
        <end position="1117"/>
    </location>
</feature>
<dbReference type="Pfam" id="PF13086">
    <property type="entry name" value="AAA_11"/>
    <property type="match status" value="1"/>
</dbReference>
<dbReference type="CDD" id="cd18039">
    <property type="entry name" value="DEXXQc_UPF1"/>
    <property type="match status" value="1"/>
</dbReference>
<dbReference type="InterPro" id="IPR027417">
    <property type="entry name" value="P-loop_NTPase"/>
</dbReference>
<feature type="compositionally biased region" description="Basic residues" evidence="12">
    <location>
        <begin position="1046"/>
        <end position="1055"/>
    </location>
</feature>
<protein>
    <recommendedName>
        <fullName evidence="13">Upf1 domain-containing protein</fullName>
    </recommendedName>
</protein>
<dbReference type="Pfam" id="PF09416">
    <property type="entry name" value="UPF1_Zn_bind"/>
    <property type="match status" value="1"/>
</dbReference>
<dbReference type="EMBL" id="OX459939">
    <property type="protein sequence ID" value="CAI9169501.1"/>
    <property type="molecule type" value="Genomic_DNA"/>
</dbReference>
<dbReference type="Pfam" id="PF18141">
    <property type="entry name" value="UPF1_1B_dom"/>
    <property type="match status" value="1"/>
</dbReference>
<feature type="region of interest" description="C4" evidence="11">
    <location>
        <begin position="181"/>
        <end position="211"/>
    </location>
</feature>
<evidence type="ECO:0000259" key="13">
    <source>
        <dbReference type="PROSITE" id="PS51997"/>
    </source>
</evidence>
<dbReference type="Gene3D" id="6.10.140.1240">
    <property type="match status" value="1"/>
</dbReference>
<dbReference type="CDD" id="cd21407">
    <property type="entry name" value="1B_UPF1-like"/>
    <property type="match status" value="1"/>
</dbReference>
<proteinExistence type="inferred from homology"/>
<feature type="domain" description="Upf1" evidence="13">
    <location>
        <begin position="113"/>
        <end position="270"/>
    </location>
</feature>
<dbReference type="InterPro" id="IPR041679">
    <property type="entry name" value="DNA2/NAM7-like_C"/>
</dbReference>
<organism evidence="14 15">
    <name type="scientific">Rangifer tarandus platyrhynchus</name>
    <name type="common">Svalbard reindeer</name>
    <dbReference type="NCBI Taxonomy" id="3082113"/>
    <lineage>
        <taxon>Eukaryota</taxon>
        <taxon>Metazoa</taxon>
        <taxon>Chordata</taxon>
        <taxon>Craniata</taxon>
        <taxon>Vertebrata</taxon>
        <taxon>Euteleostomi</taxon>
        <taxon>Mammalia</taxon>
        <taxon>Eutheria</taxon>
        <taxon>Laurasiatheria</taxon>
        <taxon>Artiodactyla</taxon>
        <taxon>Ruminantia</taxon>
        <taxon>Pecora</taxon>
        <taxon>Cervidae</taxon>
        <taxon>Odocoileinae</taxon>
        <taxon>Rangifer</taxon>
    </lineage>
</organism>
<evidence type="ECO:0000313" key="15">
    <source>
        <dbReference type="Proteomes" id="UP001176941"/>
    </source>
</evidence>
<feature type="region of interest" description="Disordered" evidence="12">
    <location>
        <begin position="1131"/>
        <end position="1150"/>
    </location>
</feature>
<feature type="compositionally biased region" description="Polar residues" evidence="12">
    <location>
        <begin position="1062"/>
        <end position="1079"/>
    </location>
</feature>
<feature type="compositionally biased region" description="Gly residues" evidence="12">
    <location>
        <begin position="51"/>
        <end position="66"/>
    </location>
</feature>
<feature type="region of interest" description="C3H" evidence="11">
    <location>
        <begin position="121"/>
        <end position="153"/>
    </location>
</feature>
<evidence type="ECO:0000256" key="8">
    <source>
        <dbReference type="ARBA" id="ARBA00022806"/>
    </source>
</evidence>
<evidence type="ECO:0000256" key="6">
    <source>
        <dbReference type="ARBA" id="ARBA00022771"/>
    </source>
</evidence>
<accession>A0ABN8ZBC0</accession>
<evidence type="ECO:0000256" key="7">
    <source>
        <dbReference type="ARBA" id="ARBA00022801"/>
    </source>
</evidence>
<keyword evidence="6 11" id="KW-0863">Zinc-finger</keyword>
<keyword evidence="9 11" id="KW-0862">Zinc</keyword>
<reference evidence="14" key="1">
    <citation type="submission" date="2023-04" db="EMBL/GenBank/DDBJ databases">
        <authorList>
            <consortium name="ELIXIR-Norway"/>
        </authorList>
    </citation>
    <scope>NUCLEOTIDE SEQUENCE [LARGE SCALE GENOMIC DNA]</scope>
</reference>
<dbReference type="CDD" id="cd18808">
    <property type="entry name" value="SF1_C_Upf1"/>
    <property type="match status" value="1"/>
</dbReference>
<dbReference type="Pfam" id="PF13087">
    <property type="entry name" value="AAA_12"/>
    <property type="match status" value="1"/>
</dbReference>
<dbReference type="InterPro" id="IPR045055">
    <property type="entry name" value="DNA2/NAM7-like"/>
</dbReference>
<keyword evidence="5" id="KW-0547">Nucleotide-binding</keyword>